<sequence length="81" mass="9003">MNLIYNSTSYCVVEFRDAAGEIGGYEIMDKLGKREIYLGGDLAIRFREGVQKLIAAEPSTDDVDEFLSGFQGLMQTPVVLH</sequence>
<proteinExistence type="predicted"/>
<keyword evidence="2" id="KW-1185">Reference proteome</keyword>
<dbReference type="InterPro" id="IPR021951">
    <property type="entry name" value="DUF3567"/>
</dbReference>
<dbReference type="EMBL" id="VDUY01000005">
    <property type="protein sequence ID" value="TXL64690.1"/>
    <property type="molecule type" value="Genomic_DNA"/>
</dbReference>
<protein>
    <submittedName>
        <fullName evidence="1">DUF3567 domain-containing protein</fullName>
    </submittedName>
</protein>
<dbReference type="RefSeq" id="WP_147704939.1">
    <property type="nucleotide sequence ID" value="NZ_VDUY01000005.1"/>
</dbReference>
<dbReference type="AlphaFoldDB" id="A0A5C8NU63"/>
<organism evidence="1 2">
    <name type="scientific">Zeimonas arvi</name>
    <dbReference type="NCBI Taxonomy" id="2498847"/>
    <lineage>
        <taxon>Bacteria</taxon>
        <taxon>Pseudomonadati</taxon>
        <taxon>Pseudomonadota</taxon>
        <taxon>Betaproteobacteria</taxon>
        <taxon>Burkholderiales</taxon>
        <taxon>Burkholderiaceae</taxon>
        <taxon>Zeimonas</taxon>
    </lineage>
</organism>
<dbReference type="OrthoDB" id="9153776at2"/>
<dbReference type="Proteomes" id="UP000321548">
    <property type="component" value="Unassembled WGS sequence"/>
</dbReference>
<name>A0A5C8NU63_9BURK</name>
<gene>
    <name evidence="1" type="ORF">FHP08_13160</name>
</gene>
<accession>A0A5C8NU63</accession>
<evidence type="ECO:0000313" key="2">
    <source>
        <dbReference type="Proteomes" id="UP000321548"/>
    </source>
</evidence>
<dbReference type="Pfam" id="PF12091">
    <property type="entry name" value="DUF3567"/>
    <property type="match status" value="1"/>
</dbReference>
<reference evidence="1 2" key="1">
    <citation type="submission" date="2019-06" db="EMBL/GenBank/DDBJ databases">
        <title>Quisquiliibacterium sp. nov., isolated from a maize field.</title>
        <authorList>
            <person name="Lin S.-Y."/>
            <person name="Tsai C.-F."/>
            <person name="Young C.-C."/>
        </authorList>
    </citation>
    <scope>NUCLEOTIDE SEQUENCE [LARGE SCALE GENOMIC DNA]</scope>
    <source>
        <strain evidence="1 2">CC-CFT501</strain>
    </source>
</reference>
<evidence type="ECO:0000313" key="1">
    <source>
        <dbReference type="EMBL" id="TXL64690.1"/>
    </source>
</evidence>
<comment type="caution">
    <text evidence="1">The sequence shown here is derived from an EMBL/GenBank/DDBJ whole genome shotgun (WGS) entry which is preliminary data.</text>
</comment>